<reference evidence="3 4" key="1">
    <citation type="journal article" date="2015" name="Sci. Rep.">
        <title>The genome of Leishmania panamensis: insights into genomics of the L. (Viannia) subgenus.</title>
        <authorList>
            <person name="Llanes A."/>
            <person name="Restrepo C.M."/>
            <person name="Vecchio G.D."/>
            <person name="Anguizola F.J."/>
            <person name="Lleonart R."/>
        </authorList>
    </citation>
    <scope>NUCLEOTIDE SEQUENCE [LARGE SCALE GENOMIC DNA]</scope>
    <source>
        <strain evidence="3 4">MHOM/PA/94/PSC-1</strain>
    </source>
</reference>
<dbReference type="OrthoDB" id="247597at2759"/>
<gene>
    <name evidence="3" type="ORF">LPMP_220140</name>
</gene>
<feature type="compositionally biased region" description="Pro residues" evidence="1">
    <location>
        <begin position="207"/>
        <end position="216"/>
    </location>
</feature>
<dbReference type="eggNOG" id="ENOG502S2ZE">
    <property type="taxonomic scope" value="Eukaryota"/>
</dbReference>
<dbReference type="KEGG" id="lpan:LPMP_220140"/>
<evidence type="ECO:0000313" key="3">
    <source>
        <dbReference type="EMBL" id="AIN98309.1"/>
    </source>
</evidence>
<feature type="compositionally biased region" description="Low complexity" evidence="1">
    <location>
        <begin position="250"/>
        <end position="278"/>
    </location>
</feature>
<feature type="compositionally biased region" description="Polar residues" evidence="1">
    <location>
        <begin position="234"/>
        <end position="249"/>
    </location>
</feature>
<dbReference type="GeneID" id="22575060"/>
<dbReference type="Proteomes" id="UP000063063">
    <property type="component" value="Chromosome 22"/>
</dbReference>
<dbReference type="Pfam" id="PF02179">
    <property type="entry name" value="BAG"/>
    <property type="match status" value="1"/>
</dbReference>
<dbReference type="InterPro" id="IPR003103">
    <property type="entry name" value="BAG_domain"/>
</dbReference>
<name>A0A088RSU4_LEIPA</name>
<dbReference type="SUPFAM" id="SSF63491">
    <property type="entry name" value="BAG domain"/>
    <property type="match status" value="1"/>
</dbReference>
<proteinExistence type="predicted"/>
<evidence type="ECO:0000313" key="4">
    <source>
        <dbReference type="Proteomes" id="UP000063063"/>
    </source>
</evidence>
<keyword evidence="4" id="KW-1185">Reference proteome</keyword>
<dbReference type="InterPro" id="IPR036533">
    <property type="entry name" value="BAG_dom_sf"/>
</dbReference>
<dbReference type="RefSeq" id="XP_010699016.1">
    <property type="nucleotide sequence ID" value="XM_010700714.1"/>
</dbReference>
<feature type="region of interest" description="Disordered" evidence="1">
    <location>
        <begin position="139"/>
        <end position="289"/>
    </location>
</feature>
<sequence>MPYYGYEPEQTKAQIRSTRGETIDLALPVTCLVGELRTFLIKEYGYDPNTRLLYNGLVTDDNSYVCDYPFGSLIIALPADTQPQHQLPSPRHPTAAHQPPQKQHALPEPTHPATHHFSTASTSADAIRKNKSVEVMPTHTNAAARKMSPTDTPLEIAKAKRDSTVVKDRFKNSARSVLSTSSERARSHSRPTKVDGFSAPTRTFPHPSTPTPPPVLAPARNGPSPAPGSGRAVSGTSARSSPWPQGSQDATEALSSAASSQAANLSPSPHSAQSSAAAEGLSCEDSNGDDSQRRRVRLMVECNIPSLNQVVSIPINSEFTVLDLIRAVEAAVPTLTPEAQVVYRGKLLPKSLQAKLFDSGIRSDARVFIAAGEYSNTEKITLLEIEADTAVIESAMKSPLTDPQRKGYYEELMRILFRTDGLQSLEGKWRQRRKDVVNHITSLQDKLGVDIKVS</sequence>
<dbReference type="VEuPathDB" id="TriTrypDB:LPAL13_220006600"/>
<dbReference type="AlphaFoldDB" id="A0A088RSU4"/>
<feature type="compositionally biased region" description="Basic and acidic residues" evidence="1">
    <location>
        <begin position="157"/>
        <end position="171"/>
    </location>
</feature>
<feature type="compositionally biased region" description="Polar residues" evidence="1">
    <location>
        <begin position="173"/>
        <end position="182"/>
    </location>
</feature>
<evidence type="ECO:0000256" key="1">
    <source>
        <dbReference type="SAM" id="MobiDB-lite"/>
    </source>
</evidence>
<dbReference type="VEuPathDB" id="TriTrypDB:LPMP_220140"/>
<dbReference type="EMBL" id="CP009391">
    <property type="protein sequence ID" value="AIN98309.1"/>
    <property type="molecule type" value="Genomic_DNA"/>
</dbReference>
<organism evidence="3 4">
    <name type="scientific">Leishmania panamensis</name>
    <dbReference type="NCBI Taxonomy" id="5679"/>
    <lineage>
        <taxon>Eukaryota</taxon>
        <taxon>Discoba</taxon>
        <taxon>Euglenozoa</taxon>
        <taxon>Kinetoplastea</taxon>
        <taxon>Metakinetoplastina</taxon>
        <taxon>Trypanosomatida</taxon>
        <taxon>Trypanosomatidae</taxon>
        <taxon>Leishmaniinae</taxon>
        <taxon>Leishmania</taxon>
        <taxon>Leishmania guyanensis species complex</taxon>
    </lineage>
</organism>
<dbReference type="GO" id="GO:0051087">
    <property type="term" value="F:protein-folding chaperone binding"/>
    <property type="evidence" value="ECO:0007669"/>
    <property type="project" value="InterPro"/>
</dbReference>
<evidence type="ECO:0000259" key="2">
    <source>
        <dbReference type="Pfam" id="PF02179"/>
    </source>
</evidence>
<accession>A0A088RSU4</accession>
<dbReference type="Gene3D" id="1.20.58.120">
    <property type="entry name" value="BAG domain"/>
    <property type="match status" value="1"/>
</dbReference>
<feature type="domain" description="BAG" evidence="2">
    <location>
        <begin position="395"/>
        <end position="447"/>
    </location>
</feature>
<protein>
    <recommendedName>
        <fullName evidence="2">BAG domain-containing protein</fullName>
    </recommendedName>
</protein>
<feature type="region of interest" description="Disordered" evidence="1">
    <location>
        <begin position="82"/>
        <end position="126"/>
    </location>
</feature>